<evidence type="ECO:0000256" key="6">
    <source>
        <dbReference type="SAM" id="MobiDB-lite"/>
    </source>
</evidence>
<dbReference type="GO" id="GO:0005886">
    <property type="term" value="C:plasma membrane"/>
    <property type="evidence" value="ECO:0007669"/>
    <property type="project" value="TreeGrafter"/>
</dbReference>
<evidence type="ECO:0000259" key="9">
    <source>
        <dbReference type="PROSITE" id="PS50011"/>
    </source>
</evidence>
<dbReference type="Pfam" id="PF07714">
    <property type="entry name" value="PK_Tyr_Ser-Thr"/>
    <property type="match status" value="1"/>
</dbReference>
<dbReference type="PANTHER" id="PTHR24416:SF631">
    <property type="entry name" value="SERINE_THREONINE_TYROSINE KINASE 1"/>
    <property type="match status" value="1"/>
</dbReference>
<evidence type="ECO:0000256" key="8">
    <source>
        <dbReference type="SAM" id="SignalP"/>
    </source>
</evidence>
<dbReference type="CDD" id="cd00192">
    <property type="entry name" value="PTKc"/>
    <property type="match status" value="1"/>
</dbReference>
<dbReference type="Gene3D" id="3.30.200.20">
    <property type="entry name" value="Phosphorylase Kinase, domain 1"/>
    <property type="match status" value="1"/>
</dbReference>
<evidence type="ECO:0000256" key="7">
    <source>
        <dbReference type="SAM" id="Phobius"/>
    </source>
</evidence>
<dbReference type="EnsemblMetazoa" id="XM_019994851.1">
    <property type="protein sequence ID" value="XP_019850410.1"/>
    <property type="gene ID" value="LOC100638128"/>
</dbReference>
<dbReference type="AlphaFoldDB" id="A0A1X7V8A2"/>
<dbReference type="GO" id="GO:0043235">
    <property type="term" value="C:receptor complex"/>
    <property type="evidence" value="ECO:0007669"/>
    <property type="project" value="TreeGrafter"/>
</dbReference>
<dbReference type="PANTHER" id="PTHR24416">
    <property type="entry name" value="TYROSINE-PROTEIN KINASE RECEPTOR"/>
    <property type="match status" value="1"/>
</dbReference>
<dbReference type="InterPro" id="IPR020635">
    <property type="entry name" value="Tyr_kinase_cat_dom"/>
</dbReference>
<evidence type="ECO:0000256" key="1">
    <source>
        <dbReference type="ARBA" id="ARBA00022679"/>
    </source>
</evidence>
<dbReference type="EnsemblMetazoa" id="XM_019994850.1">
    <property type="protein sequence ID" value="XP_019850409.1"/>
    <property type="gene ID" value="LOC100638128"/>
</dbReference>
<dbReference type="GO" id="GO:0004714">
    <property type="term" value="F:transmembrane receptor protein tyrosine kinase activity"/>
    <property type="evidence" value="ECO:0007669"/>
    <property type="project" value="TreeGrafter"/>
</dbReference>
<dbReference type="PROSITE" id="PS00109">
    <property type="entry name" value="PROTEIN_KINASE_TYR"/>
    <property type="match status" value="1"/>
</dbReference>
<dbReference type="PRINTS" id="PR00109">
    <property type="entry name" value="TYRKINASE"/>
</dbReference>
<dbReference type="GO" id="GO:0005524">
    <property type="term" value="F:ATP binding"/>
    <property type="evidence" value="ECO:0007669"/>
    <property type="project" value="UniProtKB-KW"/>
</dbReference>
<dbReference type="PROSITE" id="PS50011">
    <property type="entry name" value="PROTEIN_KINASE_DOM"/>
    <property type="match status" value="1"/>
</dbReference>
<dbReference type="FunFam" id="1.10.510.10:FF:000554">
    <property type="entry name" value="Predicted protein"/>
    <property type="match status" value="1"/>
</dbReference>
<keyword evidence="1" id="KW-0808">Transferase</keyword>
<evidence type="ECO:0000256" key="4">
    <source>
        <dbReference type="ARBA" id="ARBA00022840"/>
    </source>
</evidence>
<dbReference type="SUPFAM" id="SSF56112">
    <property type="entry name" value="Protein kinase-like (PK-like)"/>
    <property type="match status" value="1"/>
</dbReference>
<sequence>MKLFIPMLSLYLAFTSELPVYGAQQCTERFMQYSLLSQRSRILPLEKTGVPLDNSVTVLREYEFNCTTTISKLVLGINVRIRRQGRNTNRVQFPSVMIYRDTGNQYTPVANSERKIYFSTSNVSTSEVFEYLLEPSLRVFPGDLLAISQPGEEDSIVRVYSITGETGVAFSSQVFPYNSQTIELTSTTQISNQLILVYPVTDEHCVQSSNSISESVIRSNALQIHGTRLPADKRQYLYPEMIFSCNGTLTKWIYGGIASRESSDDDDMPELQIWRKTGPNTYIKTKSSQLINNVLNITNVYEFTPQSPLEFQEGDVFGMYIPESTDFQLYEQEESGPNNLRVDSGDPPSTITPTRSEGANDFPLVTAEVSIQATESSKTLPYTTTGTTTTNEGIAFTITNTGLLSSTSSVDQTMTTASSTSAPGNISNPRASTATVPAVITTVILVIIIIGIIAGILIALYFVRRKNKKESNVYALPVVQAKQDRLQTLANPLYSDNQKMPNEKDIYTLPNYDRESSFYAEAGMPAPKVYHQPNMGEYMEPTQTLPSEWGIVVPTMSQRCKLISHTGSLELQNVLYNKDNASTNGVFFSESDIYWTPGADCSSIYDQLYKYKFRELRRDQIKIGDHLGSGQFGSVCKGVWQSPTGPLEVATKTLTGNTSDDDRVKFLQEAAIMGQFHHPNVVKLYGMVTIEEPMMIVLEFMNNGDMKNYLHTLQPQPGELVPTTVPSLLLSFCRQIASGMEYLSKKSFVHRDLAARNILVAEGDRCKISDFGLSRDLQDENYYISKGGQVPIKWTAPEAIHYKKYSSASDVWSYGVLLYEIWSLGHRPFHNMTNQEAFRKVESGYRLPPPPGCSRQVYEIMIQCWHPETSQRPSFIDLVTRLSQSDYSLIKWSQDDKSANPQSVVLVGANIEAGQYLFTDLQCMYSC</sequence>
<feature type="signal peptide" evidence="8">
    <location>
        <begin position="1"/>
        <end position="22"/>
    </location>
</feature>
<gene>
    <name evidence="10" type="primary">100638128</name>
</gene>
<keyword evidence="7" id="KW-0472">Membrane</keyword>
<keyword evidence="5" id="KW-0829">Tyrosine-protein kinase</keyword>
<keyword evidence="7" id="KW-0812">Transmembrane</keyword>
<dbReference type="STRING" id="400682.A0A1X7V8A2"/>
<keyword evidence="11" id="KW-1185">Reference proteome</keyword>
<dbReference type="Gene3D" id="1.10.510.10">
    <property type="entry name" value="Transferase(Phosphotransferase) domain 1"/>
    <property type="match status" value="1"/>
</dbReference>
<proteinExistence type="predicted"/>
<reference evidence="10" key="2">
    <citation type="submission" date="2017-05" db="UniProtKB">
        <authorList>
            <consortium name="EnsemblMetazoa"/>
        </authorList>
    </citation>
    <scope>IDENTIFICATION</scope>
</reference>
<dbReference type="InterPro" id="IPR050122">
    <property type="entry name" value="RTK"/>
</dbReference>
<keyword evidence="8" id="KW-0732">Signal</keyword>
<reference evidence="11" key="1">
    <citation type="journal article" date="2010" name="Nature">
        <title>The Amphimedon queenslandica genome and the evolution of animal complexity.</title>
        <authorList>
            <person name="Srivastava M."/>
            <person name="Simakov O."/>
            <person name="Chapman J."/>
            <person name="Fahey B."/>
            <person name="Gauthier M.E."/>
            <person name="Mitros T."/>
            <person name="Richards G.S."/>
            <person name="Conaco C."/>
            <person name="Dacre M."/>
            <person name="Hellsten U."/>
            <person name="Larroux C."/>
            <person name="Putnam N.H."/>
            <person name="Stanke M."/>
            <person name="Adamska M."/>
            <person name="Darling A."/>
            <person name="Degnan S.M."/>
            <person name="Oakley T.H."/>
            <person name="Plachetzki D.C."/>
            <person name="Zhai Y."/>
            <person name="Adamski M."/>
            <person name="Calcino A."/>
            <person name="Cummins S.F."/>
            <person name="Goodstein D.M."/>
            <person name="Harris C."/>
            <person name="Jackson D.J."/>
            <person name="Leys S.P."/>
            <person name="Shu S."/>
            <person name="Woodcroft B.J."/>
            <person name="Vervoort M."/>
            <person name="Kosik K.S."/>
            <person name="Manning G."/>
            <person name="Degnan B.M."/>
            <person name="Rokhsar D.S."/>
        </authorList>
    </citation>
    <scope>NUCLEOTIDE SEQUENCE [LARGE SCALE GENOMIC DNA]</scope>
</reference>
<feature type="region of interest" description="Disordered" evidence="6">
    <location>
        <begin position="332"/>
        <end position="359"/>
    </location>
</feature>
<dbReference type="InterPro" id="IPR011009">
    <property type="entry name" value="Kinase-like_dom_sf"/>
</dbReference>
<dbReference type="EnsemblMetazoa" id="Aqu2.1.35737_001">
    <property type="protein sequence ID" value="Aqu2.1.35737_001"/>
    <property type="gene ID" value="Aqu2.1.35737"/>
</dbReference>
<keyword evidence="7" id="KW-1133">Transmembrane helix</keyword>
<evidence type="ECO:0000256" key="2">
    <source>
        <dbReference type="ARBA" id="ARBA00022741"/>
    </source>
</evidence>
<dbReference type="eggNOG" id="KOG0196">
    <property type="taxonomic scope" value="Eukaryota"/>
</dbReference>
<dbReference type="InterPro" id="IPR008266">
    <property type="entry name" value="Tyr_kinase_AS"/>
</dbReference>
<dbReference type="InterPro" id="IPR001245">
    <property type="entry name" value="Ser-Thr/Tyr_kinase_cat_dom"/>
</dbReference>
<feature type="domain" description="Protein kinase" evidence="9">
    <location>
        <begin position="621"/>
        <end position="890"/>
    </location>
</feature>
<accession>A0A1X7V8A2</accession>
<protein>
    <recommendedName>
        <fullName evidence="9">Protein kinase domain-containing protein</fullName>
    </recommendedName>
</protein>
<dbReference type="KEGG" id="aqu:100638128"/>
<evidence type="ECO:0000256" key="5">
    <source>
        <dbReference type="ARBA" id="ARBA00023137"/>
    </source>
</evidence>
<keyword evidence="2" id="KW-0547">Nucleotide-binding</keyword>
<organism evidence="10">
    <name type="scientific">Amphimedon queenslandica</name>
    <name type="common">Sponge</name>
    <dbReference type="NCBI Taxonomy" id="400682"/>
    <lineage>
        <taxon>Eukaryota</taxon>
        <taxon>Metazoa</taxon>
        <taxon>Porifera</taxon>
        <taxon>Demospongiae</taxon>
        <taxon>Heteroscleromorpha</taxon>
        <taxon>Haplosclerida</taxon>
        <taxon>Niphatidae</taxon>
        <taxon>Amphimedon</taxon>
    </lineage>
</organism>
<feature type="chain" id="PRO_5012078417" description="Protein kinase domain-containing protein" evidence="8">
    <location>
        <begin position="23"/>
        <end position="927"/>
    </location>
</feature>
<dbReference type="Proteomes" id="UP000007879">
    <property type="component" value="Unassembled WGS sequence"/>
</dbReference>
<feature type="compositionally biased region" description="Polar residues" evidence="6">
    <location>
        <begin position="347"/>
        <end position="357"/>
    </location>
</feature>
<dbReference type="SMART" id="SM00219">
    <property type="entry name" value="TyrKc"/>
    <property type="match status" value="1"/>
</dbReference>
<evidence type="ECO:0000256" key="3">
    <source>
        <dbReference type="ARBA" id="ARBA00022777"/>
    </source>
</evidence>
<dbReference type="InterPro" id="IPR000719">
    <property type="entry name" value="Prot_kinase_dom"/>
</dbReference>
<keyword evidence="3" id="KW-0418">Kinase</keyword>
<evidence type="ECO:0000313" key="11">
    <source>
        <dbReference type="Proteomes" id="UP000007879"/>
    </source>
</evidence>
<evidence type="ECO:0000313" key="10">
    <source>
        <dbReference type="EnsemblMetazoa" id="Aqu2.1.35737_001"/>
    </source>
</evidence>
<dbReference type="OrthoDB" id="4062651at2759"/>
<feature type="transmembrane region" description="Helical" evidence="7">
    <location>
        <begin position="438"/>
        <end position="463"/>
    </location>
</feature>
<dbReference type="InParanoid" id="A0A1X7V8A2"/>
<dbReference type="GO" id="GO:0007169">
    <property type="term" value="P:cell surface receptor protein tyrosine kinase signaling pathway"/>
    <property type="evidence" value="ECO:0007669"/>
    <property type="project" value="TreeGrafter"/>
</dbReference>
<name>A0A1X7V8A2_AMPQE</name>
<keyword evidence="4" id="KW-0067">ATP-binding</keyword>